<feature type="binding site" evidence="6">
    <location>
        <position position="81"/>
    </location>
    <ligand>
        <name>Zn(2+)</name>
        <dbReference type="ChEBI" id="CHEBI:29105"/>
        <note>catalytic</note>
    </ligand>
</feature>
<keyword evidence="4 6" id="KW-0862">Zinc</keyword>
<comment type="cofactor">
    <cofactor evidence="6 7">
        <name>Zn(2+)</name>
        <dbReference type="ChEBI" id="CHEBI:29105"/>
    </cofactor>
    <text evidence="6 7">Binds 1 zinc ion per subunit.</text>
</comment>
<dbReference type="SMART" id="SM00235">
    <property type="entry name" value="ZnMc"/>
    <property type="match status" value="1"/>
</dbReference>
<dbReference type="GO" id="GO:0006508">
    <property type="term" value="P:proteolysis"/>
    <property type="evidence" value="ECO:0007669"/>
    <property type="project" value="UniProtKB-KW"/>
</dbReference>
<dbReference type="PRINTS" id="PR00480">
    <property type="entry name" value="ASTACIN"/>
</dbReference>
<evidence type="ECO:0000256" key="3">
    <source>
        <dbReference type="ARBA" id="ARBA00022801"/>
    </source>
</evidence>
<keyword evidence="10" id="KW-1185">Reference proteome</keyword>
<keyword evidence="3 6" id="KW-0378">Hydrolase</keyword>
<dbReference type="GO" id="GO:0008270">
    <property type="term" value="F:zinc ion binding"/>
    <property type="evidence" value="ECO:0007669"/>
    <property type="project" value="UniProtKB-UniRule"/>
</dbReference>
<dbReference type="InterPro" id="IPR006026">
    <property type="entry name" value="Peptidase_Metallo"/>
</dbReference>
<dbReference type="OrthoDB" id="291007at2759"/>
<sequence>MNIAKGDIPLDNITNKILNRSNSLKVTLKDLPKLPDSHYFSSCWSYVGKIGGRQQVSLPKWCTNVFGSVQHEFLHALGFFHEQARPNRDSYVDIKWENIDEGNKINFEKARSENVYAFGEPYDFESII</sequence>
<evidence type="ECO:0000259" key="8">
    <source>
        <dbReference type="PROSITE" id="PS51864"/>
    </source>
</evidence>
<feature type="domain" description="Peptidase M12A" evidence="8">
    <location>
        <begin position="1"/>
        <end position="128"/>
    </location>
</feature>
<dbReference type="PANTHER" id="PTHR10127:SF780">
    <property type="entry name" value="METALLOENDOPEPTIDASE"/>
    <property type="match status" value="1"/>
</dbReference>
<dbReference type="Pfam" id="PF01400">
    <property type="entry name" value="Astacin"/>
    <property type="match status" value="1"/>
</dbReference>
<dbReference type="GO" id="GO:0004222">
    <property type="term" value="F:metalloendopeptidase activity"/>
    <property type="evidence" value="ECO:0007669"/>
    <property type="project" value="UniProtKB-UniRule"/>
</dbReference>
<feature type="active site" evidence="6">
    <location>
        <position position="72"/>
    </location>
</feature>
<evidence type="ECO:0000313" key="9">
    <source>
        <dbReference type="EMBL" id="KAB7494284.1"/>
    </source>
</evidence>
<dbReference type="EMBL" id="SEYY01024243">
    <property type="protein sequence ID" value="KAB7494284.1"/>
    <property type="molecule type" value="Genomic_DNA"/>
</dbReference>
<reference evidence="9 10" key="1">
    <citation type="journal article" date="2019" name="PLoS Biol.">
        <title>Sex chromosomes control vertical transmission of feminizing Wolbachia symbionts in an isopod.</title>
        <authorList>
            <person name="Becking T."/>
            <person name="Chebbi M.A."/>
            <person name="Giraud I."/>
            <person name="Moumen B."/>
            <person name="Laverre T."/>
            <person name="Caubet Y."/>
            <person name="Peccoud J."/>
            <person name="Gilbert C."/>
            <person name="Cordaux R."/>
        </authorList>
    </citation>
    <scope>NUCLEOTIDE SEQUENCE [LARGE SCALE GENOMIC DNA]</scope>
    <source>
        <strain evidence="9">ANa2</strain>
        <tissue evidence="9">Whole body excluding digestive tract and cuticle</tissue>
    </source>
</reference>
<dbReference type="InterPro" id="IPR001506">
    <property type="entry name" value="Peptidase_M12A"/>
</dbReference>
<dbReference type="Proteomes" id="UP000326759">
    <property type="component" value="Unassembled WGS sequence"/>
</dbReference>
<organism evidence="9 10">
    <name type="scientific">Armadillidium nasatum</name>
    <dbReference type="NCBI Taxonomy" id="96803"/>
    <lineage>
        <taxon>Eukaryota</taxon>
        <taxon>Metazoa</taxon>
        <taxon>Ecdysozoa</taxon>
        <taxon>Arthropoda</taxon>
        <taxon>Crustacea</taxon>
        <taxon>Multicrustacea</taxon>
        <taxon>Malacostraca</taxon>
        <taxon>Eumalacostraca</taxon>
        <taxon>Peracarida</taxon>
        <taxon>Isopoda</taxon>
        <taxon>Oniscidea</taxon>
        <taxon>Crinocheta</taxon>
        <taxon>Armadillidiidae</taxon>
        <taxon>Armadillidium</taxon>
    </lineage>
</organism>
<dbReference type="SUPFAM" id="SSF55486">
    <property type="entry name" value="Metalloproteases ('zincins'), catalytic domain"/>
    <property type="match status" value="1"/>
</dbReference>
<evidence type="ECO:0000256" key="6">
    <source>
        <dbReference type="PROSITE-ProRule" id="PRU01211"/>
    </source>
</evidence>
<dbReference type="PANTHER" id="PTHR10127">
    <property type="entry name" value="DISCOIDIN, CUB, EGF, LAMININ , AND ZINC METALLOPROTEASE DOMAIN CONTAINING"/>
    <property type="match status" value="1"/>
</dbReference>
<dbReference type="Gene3D" id="3.40.390.10">
    <property type="entry name" value="Collagenase (Catalytic Domain)"/>
    <property type="match status" value="1"/>
</dbReference>
<feature type="binding site" evidence="6">
    <location>
        <position position="75"/>
    </location>
    <ligand>
        <name>Zn(2+)</name>
        <dbReference type="ChEBI" id="CHEBI:29105"/>
        <note>catalytic</note>
    </ligand>
</feature>
<accession>A0A5N5SJP5</accession>
<gene>
    <name evidence="9" type="primary">nas-4_2</name>
    <name evidence="9" type="ORF">Anas_09897</name>
</gene>
<keyword evidence="2 6" id="KW-0479">Metal-binding</keyword>
<evidence type="ECO:0000256" key="4">
    <source>
        <dbReference type="ARBA" id="ARBA00022833"/>
    </source>
</evidence>
<dbReference type="EC" id="3.4.24.-" evidence="7"/>
<evidence type="ECO:0000256" key="1">
    <source>
        <dbReference type="ARBA" id="ARBA00022670"/>
    </source>
</evidence>
<comment type="caution">
    <text evidence="6">Lacks conserved residue(s) required for the propagation of feature annotation.</text>
</comment>
<dbReference type="InterPro" id="IPR024079">
    <property type="entry name" value="MetalloPept_cat_dom_sf"/>
</dbReference>
<dbReference type="PROSITE" id="PS51864">
    <property type="entry name" value="ASTACIN"/>
    <property type="match status" value="1"/>
</dbReference>
<proteinExistence type="predicted"/>
<protein>
    <recommendedName>
        <fullName evidence="7">Metalloendopeptidase</fullName>
        <ecNumber evidence="7">3.4.24.-</ecNumber>
    </recommendedName>
</protein>
<comment type="caution">
    <text evidence="9">The sequence shown here is derived from an EMBL/GenBank/DDBJ whole genome shotgun (WGS) entry which is preliminary data.</text>
</comment>
<evidence type="ECO:0000256" key="5">
    <source>
        <dbReference type="ARBA" id="ARBA00023049"/>
    </source>
</evidence>
<evidence type="ECO:0000256" key="7">
    <source>
        <dbReference type="RuleBase" id="RU361183"/>
    </source>
</evidence>
<evidence type="ECO:0000313" key="10">
    <source>
        <dbReference type="Proteomes" id="UP000326759"/>
    </source>
</evidence>
<keyword evidence="5 6" id="KW-0482">Metalloprotease</keyword>
<feature type="binding site" evidence="6">
    <location>
        <position position="71"/>
    </location>
    <ligand>
        <name>Zn(2+)</name>
        <dbReference type="ChEBI" id="CHEBI:29105"/>
        <note>catalytic</note>
    </ligand>
</feature>
<evidence type="ECO:0000256" key="2">
    <source>
        <dbReference type="ARBA" id="ARBA00022723"/>
    </source>
</evidence>
<keyword evidence="1 6" id="KW-0645">Protease</keyword>
<name>A0A5N5SJP5_9CRUS</name>
<dbReference type="AlphaFoldDB" id="A0A5N5SJP5"/>